<comment type="similarity">
    <text evidence="6">Belongs to the CsrA/RsmA family.</text>
</comment>
<comment type="function">
    <text evidence="6">A translational regulator that binds mRNA to regulate translation initiation and/or mRNA stability. Usually binds in the 5'-UTR at or near the Shine-Dalgarno sequence preventing ribosome-binding, thus repressing translation. Its main target seems to be the major flagellin gene, while its function is anatagonized by FliW.</text>
</comment>
<keyword evidence="8" id="KW-1185">Reference proteome</keyword>
<accession>A0A226C371</accession>
<keyword evidence="1 6" id="KW-0963">Cytoplasm</keyword>
<dbReference type="NCBIfam" id="NF002469">
    <property type="entry name" value="PRK01712.1"/>
    <property type="match status" value="1"/>
</dbReference>
<reference evidence="7 8" key="1">
    <citation type="submission" date="2017-06" db="EMBL/GenBank/DDBJ databases">
        <title>Draft Genome Sequence of Natranaerobius trueperi halophilic, alkalithermophilic bacteria from soda lakes.</title>
        <authorList>
            <person name="Zhao B."/>
        </authorList>
    </citation>
    <scope>NUCLEOTIDE SEQUENCE [LARGE SCALE GENOMIC DNA]</scope>
    <source>
        <strain evidence="7 8">DSM 18760</strain>
    </source>
</reference>
<dbReference type="GO" id="GO:0045947">
    <property type="term" value="P:negative regulation of translational initiation"/>
    <property type="evidence" value="ECO:0007669"/>
    <property type="project" value="UniProtKB-UniRule"/>
</dbReference>
<dbReference type="GO" id="GO:1902208">
    <property type="term" value="P:regulation of bacterial-type flagellum assembly"/>
    <property type="evidence" value="ECO:0007669"/>
    <property type="project" value="UniProtKB-UniRule"/>
</dbReference>
<comment type="subcellular location">
    <subcellularLocation>
        <location evidence="6">Cytoplasm</location>
    </subcellularLocation>
</comment>
<dbReference type="Gene3D" id="2.60.40.4380">
    <property type="entry name" value="Translational regulator CsrA"/>
    <property type="match status" value="1"/>
</dbReference>
<dbReference type="GO" id="GO:0006402">
    <property type="term" value="P:mRNA catabolic process"/>
    <property type="evidence" value="ECO:0007669"/>
    <property type="project" value="InterPro"/>
</dbReference>
<evidence type="ECO:0000256" key="6">
    <source>
        <dbReference type="HAMAP-Rule" id="MF_00167"/>
    </source>
</evidence>
<dbReference type="HAMAP" id="MF_00167">
    <property type="entry name" value="CsrA"/>
    <property type="match status" value="1"/>
</dbReference>
<dbReference type="InterPro" id="IPR036107">
    <property type="entry name" value="CsrA_sf"/>
</dbReference>
<keyword evidence="4 6" id="KW-0810">Translation regulation</keyword>
<name>A0A226C371_9FIRM</name>
<evidence type="ECO:0000256" key="3">
    <source>
        <dbReference type="ARBA" id="ARBA00022795"/>
    </source>
</evidence>
<evidence type="ECO:0000313" key="8">
    <source>
        <dbReference type="Proteomes" id="UP000214588"/>
    </source>
</evidence>
<dbReference type="SUPFAM" id="SSF117130">
    <property type="entry name" value="CsrA-like"/>
    <property type="match status" value="1"/>
</dbReference>
<dbReference type="EMBL" id="NIQC01000001">
    <property type="protein sequence ID" value="OWZ84850.1"/>
    <property type="molecule type" value="Genomic_DNA"/>
</dbReference>
<evidence type="ECO:0000313" key="7">
    <source>
        <dbReference type="EMBL" id="OWZ84850.1"/>
    </source>
</evidence>
<dbReference type="Proteomes" id="UP000214588">
    <property type="component" value="Unassembled WGS sequence"/>
</dbReference>
<evidence type="ECO:0000256" key="4">
    <source>
        <dbReference type="ARBA" id="ARBA00022845"/>
    </source>
</evidence>
<keyword evidence="5 6" id="KW-0694">RNA-binding</keyword>
<keyword evidence="2 6" id="KW-0678">Repressor</keyword>
<dbReference type="FunFam" id="2.60.40.4380:FF:000002">
    <property type="entry name" value="Translational regulator CsrA"/>
    <property type="match status" value="1"/>
</dbReference>
<dbReference type="GO" id="GO:0005829">
    <property type="term" value="C:cytosol"/>
    <property type="evidence" value="ECO:0007669"/>
    <property type="project" value="TreeGrafter"/>
</dbReference>
<dbReference type="NCBIfam" id="TIGR00202">
    <property type="entry name" value="csrA"/>
    <property type="match status" value="1"/>
</dbReference>
<proteinExistence type="inferred from homology"/>
<dbReference type="GO" id="GO:0044781">
    <property type="term" value="P:bacterial-type flagellum organization"/>
    <property type="evidence" value="ECO:0007669"/>
    <property type="project" value="UniProtKB-KW"/>
</dbReference>
<gene>
    <name evidence="6 7" type="primary">csrA</name>
    <name evidence="7" type="ORF">CDO51_00130</name>
</gene>
<evidence type="ECO:0000256" key="1">
    <source>
        <dbReference type="ARBA" id="ARBA00022490"/>
    </source>
</evidence>
<dbReference type="InterPro" id="IPR003751">
    <property type="entry name" value="CsrA"/>
</dbReference>
<dbReference type="RefSeq" id="WP_089022274.1">
    <property type="nucleotide sequence ID" value="NZ_NIQC01000001.1"/>
</dbReference>
<comment type="caution">
    <text evidence="7">The sequence shown here is derived from an EMBL/GenBank/DDBJ whole genome shotgun (WGS) entry which is preliminary data.</text>
</comment>
<protein>
    <recommendedName>
        <fullName evidence="6">Translational regulator CsrA</fullName>
    </recommendedName>
</protein>
<dbReference type="Pfam" id="PF02599">
    <property type="entry name" value="CsrA"/>
    <property type="match status" value="1"/>
</dbReference>
<keyword evidence="3 6" id="KW-1005">Bacterial flagellum biogenesis</keyword>
<dbReference type="AlphaFoldDB" id="A0A226C371"/>
<dbReference type="GO" id="GO:0006109">
    <property type="term" value="P:regulation of carbohydrate metabolic process"/>
    <property type="evidence" value="ECO:0007669"/>
    <property type="project" value="InterPro"/>
</dbReference>
<dbReference type="PANTHER" id="PTHR34984:SF1">
    <property type="entry name" value="CARBON STORAGE REGULATOR"/>
    <property type="match status" value="1"/>
</dbReference>
<evidence type="ECO:0000256" key="2">
    <source>
        <dbReference type="ARBA" id="ARBA00022491"/>
    </source>
</evidence>
<dbReference type="OrthoDB" id="9809061at2"/>
<sequence>MLVLTRKANESIMLGDDIELTVVAIEGDRVKVGIKAPKDVEIYRSEVYQKIQKENLEASKVSGNMLGKLTEAFKNNKE</sequence>
<organism evidence="7 8">
    <name type="scientific">Natranaerobius trueperi</name>
    <dbReference type="NCBI Taxonomy" id="759412"/>
    <lineage>
        <taxon>Bacteria</taxon>
        <taxon>Bacillati</taxon>
        <taxon>Bacillota</taxon>
        <taxon>Clostridia</taxon>
        <taxon>Natranaerobiales</taxon>
        <taxon>Natranaerobiaceae</taxon>
        <taxon>Natranaerobius</taxon>
    </lineage>
</organism>
<comment type="subunit">
    <text evidence="6">Homodimer; the beta-strands of each monomer intercalate to form a hydrophobic core, while the alpha-helices form wings that extend away from the core.</text>
</comment>
<dbReference type="GO" id="GO:0048027">
    <property type="term" value="F:mRNA 5'-UTR binding"/>
    <property type="evidence" value="ECO:0007669"/>
    <property type="project" value="UniProtKB-UniRule"/>
</dbReference>
<dbReference type="PANTHER" id="PTHR34984">
    <property type="entry name" value="CARBON STORAGE REGULATOR"/>
    <property type="match status" value="1"/>
</dbReference>
<evidence type="ECO:0000256" key="5">
    <source>
        <dbReference type="ARBA" id="ARBA00022884"/>
    </source>
</evidence>